<dbReference type="SUPFAM" id="SSF49590">
    <property type="entry name" value="PHL pollen allergen"/>
    <property type="match status" value="1"/>
</dbReference>
<reference evidence="2" key="1">
    <citation type="submission" date="2020-10" db="EMBL/GenBank/DDBJ databases">
        <authorList>
            <person name="Han B."/>
            <person name="Lu T."/>
            <person name="Zhao Q."/>
            <person name="Huang X."/>
            <person name="Zhao Y."/>
        </authorList>
    </citation>
    <scope>NUCLEOTIDE SEQUENCE</scope>
</reference>
<evidence type="ECO:0000313" key="3">
    <source>
        <dbReference type="Proteomes" id="UP000604825"/>
    </source>
</evidence>
<evidence type="ECO:0008006" key="4">
    <source>
        <dbReference type="Google" id="ProtNLM"/>
    </source>
</evidence>
<accession>A0A811P3G4</accession>
<protein>
    <recommendedName>
        <fullName evidence="4">Expansin-like CBD domain-containing protein</fullName>
    </recommendedName>
</protein>
<gene>
    <name evidence="2" type="ORF">NCGR_LOCUS22772</name>
</gene>
<dbReference type="Gene3D" id="2.60.40.760">
    <property type="entry name" value="Expansin, cellulose-binding-like domain"/>
    <property type="match status" value="1"/>
</dbReference>
<feature type="chain" id="PRO_5032342378" description="Expansin-like CBD domain-containing protein" evidence="1">
    <location>
        <begin position="24"/>
        <end position="123"/>
    </location>
</feature>
<comment type="caution">
    <text evidence="2">The sequence shown here is derived from an EMBL/GenBank/DDBJ whole genome shotgun (WGS) entry which is preliminary data.</text>
</comment>
<evidence type="ECO:0000256" key="1">
    <source>
        <dbReference type="SAM" id="SignalP"/>
    </source>
</evidence>
<feature type="signal peptide" evidence="1">
    <location>
        <begin position="1"/>
        <end position="23"/>
    </location>
</feature>
<sequence>MASSSSFLLAMAALAALFAVGFCGNTVTLTVGKGTTSTYTHLVLVANVPIHELAIREKGAAEFLDDMKESPAMTFTQDSKAPLKAPLSVRFSVKGGGYRNRDEIFPAGLKPGSVIKTDIKFEG</sequence>
<dbReference type="AlphaFoldDB" id="A0A811P3G4"/>
<keyword evidence="3" id="KW-1185">Reference proteome</keyword>
<dbReference type="Proteomes" id="UP000604825">
    <property type="component" value="Unassembled WGS sequence"/>
</dbReference>
<name>A0A811P3G4_9POAL</name>
<evidence type="ECO:0000313" key="2">
    <source>
        <dbReference type="EMBL" id="CAD6233376.1"/>
    </source>
</evidence>
<keyword evidence="1" id="KW-0732">Signal</keyword>
<dbReference type="OrthoDB" id="701648at2759"/>
<organism evidence="2 3">
    <name type="scientific">Miscanthus lutarioriparius</name>
    <dbReference type="NCBI Taxonomy" id="422564"/>
    <lineage>
        <taxon>Eukaryota</taxon>
        <taxon>Viridiplantae</taxon>
        <taxon>Streptophyta</taxon>
        <taxon>Embryophyta</taxon>
        <taxon>Tracheophyta</taxon>
        <taxon>Spermatophyta</taxon>
        <taxon>Magnoliopsida</taxon>
        <taxon>Liliopsida</taxon>
        <taxon>Poales</taxon>
        <taxon>Poaceae</taxon>
        <taxon>PACMAD clade</taxon>
        <taxon>Panicoideae</taxon>
        <taxon>Andropogonodae</taxon>
        <taxon>Andropogoneae</taxon>
        <taxon>Saccharinae</taxon>
        <taxon>Miscanthus</taxon>
    </lineage>
</organism>
<proteinExistence type="predicted"/>
<dbReference type="InterPro" id="IPR036749">
    <property type="entry name" value="Expansin_CBD_sf"/>
</dbReference>
<dbReference type="EMBL" id="CAJGYO010000005">
    <property type="protein sequence ID" value="CAD6233376.1"/>
    <property type="molecule type" value="Genomic_DNA"/>
</dbReference>